<organism evidence="1 2">
    <name type="scientific">Meganyctiphanes norvegica</name>
    <name type="common">Northern krill</name>
    <name type="synonym">Thysanopoda norvegica</name>
    <dbReference type="NCBI Taxonomy" id="48144"/>
    <lineage>
        <taxon>Eukaryota</taxon>
        <taxon>Metazoa</taxon>
        <taxon>Ecdysozoa</taxon>
        <taxon>Arthropoda</taxon>
        <taxon>Crustacea</taxon>
        <taxon>Multicrustacea</taxon>
        <taxon>Malacostraca</taxon>
        <taxon>Eumalacostraca</taxon>
        <taxon>Eucarida</taxon>
        <taxon>Euphausiacea</taxon>
        <taxon>Euphausiidae</taxon>
        <taxon>Meganyctiphanes</taxon>
    </lineage>
</organism>
<evidence type="ECO:0008006" key="3">
    <source>
        <dbReference type="Google" id="ProtNLM"/>
    </source>
</evidence>
<accession>A0AAV2PWT2</accession>
<dbReference type="AlphaFoldDB" id="A0AAV2PWT2"/>
<dbReference type="InterPro" id="IPR017946">
    <property type="entry name" value="PLC-like_Pdiesterase_TIM-brl"/>
</dbReference>
<dbReference type="GO" id="GO:0008081">
    <property type="term" value="F:phosphoric diester hydrolase activity"/>
    <property type="evidence" value="ECO:0007669"/>
    <property type="project" value="InterPro"/>
</dbReference>
<dbReference type="Gene3D" id="3.20.20.190">
    <property type="entry name" value="Phosphatidylinositol (PI) phosphodiesterase"/>
    <property type="match status" value="1"/>
</dbReference>
<protein>
    <recommendedName>
        <fullName evidence="3">GP-PDE domain-containing protein</fullName>
    </recommendedName>
</protein>
<dbReference type="Proteomes" id="UP001497623">
    <property type="component" value="Unassembled WGS sequence"/>
</dbReference>
<dbReference type="GO" id="GO:0006629">
    <property type="term" value="P:lipid metabolic process"/>
    <property type="evidence" value="ECO:0007669"/>
    <property type="project" value="InterPro"/>
</dbReference>
<name>A0AAV2PWT2_MEGNR</name>
<comment type="caution">
    <text evidence="1">The sequence shown here is derived from an EMBL/GenBank/DDBJ whole genome shotgun (WGS) entry which is preliminary data.</text>
</comment>
<dbReference type="EMBL" id="CAXKWB010001490">
    <property type="protein sequence ID" value="CAL4064461.1"/>
    <property type="molecule type" value="Genomic_DNA"/>
</dbReference>
<dbReference type="SUPFAM" id="SSF51695">
    <property type="entry name" value="PLC-like phosphodiesterases"/>
    <property type="match status" value="1"/>
</dbReference>
<gene>
    <name evidence="1" type="ORF">MNOR_LOCUS4110</name>
</gene>
<evidence type="ECO:0000313" key="2">
    <source>
        <dbReference type="Proteomes" id="UP001497623"/>
    </source>
</evidence>
<feature type="non-terminal residue" evidence="1">
    <location>
        <position position="306"/>
    </location>
</feature>
<reference evidence="1 2" key="1">
    <citation type="submission" date="2024-05" db="EMBL/GenBank/DDBJ databases">
        <authorList>
            <person name="Wallberg A."/>
        </authorList>
    </citation>
    <scope>NUCLEOTIDE SEQUENCE [LARGE SCALE GENOMIC DNA]</scope>
</reference>
<proteinExistence type="predicted"/>
<sequence>MAQLSHVSPIYVYRAIHRKGYNSNNDPDRFFIIGHQKNDIETAEEAIKDGANALEIDINFDKITGKPTIFKHGWPCDVDIISQVMGECSRSSPYKTLLGYLSQQTNLALIVLEGKVNSLSIQVQKIAGKNAVKAIEEELFDKGFKGTVVIGCLGEPDFITSAAEQASVSKYKSQIYFTLLRDYSGAVSVISYLHTLAVPNIVYSIGTITFDPRTYHDDIKLAALNKIHGAVSGVCTWTINREASFEAYYLSGVRGITTNNVKNLSSWASRRDLTLAQAGDDTLRPAWNLEVITSNKAASKALHSEL</sequence>
<evidence type="ECO:0000313" key="1">
    <source>
        <dbReference type="EMBL" id="CAL4064461.1"/>
    </source>
</evidence>
<keyword evidence="2" id="KW-1185">Reference proteome</keyword>